<organism evidence="6">
    <name type="scientific">Podospora anserina (strain S / ATCC MYA-4624 / DSM 980 / FGSC 10383)</name>
    <name type="common">Pleurage anserina</name>
    <dbReference type="NCBI Taxonomy" id="515849"/>
    <lineage>
        <taxon>Eukaryota</taxon>
        <taxon>Fungi</taxon>
        <taxon>Dikarya</taxon>
        <taxon>Ascomycota</taxon>
        <taxon>Pezizomycotina</taxon>
        <taxon>Sordariomycetes</taxon>
        <taxon>Sordariomycetidae</taxon>
        <taxon>Sordariales</taxon>
        <taxon>Podosporaceae</taxon>
        <taxon>Podospora</taxon>
        <taxon>Podospora anserina</taxon>
    </lineage>
</organism>
<proteinExistence type="inferred from homology"/>
<protein>
    <recommendedName>
        <fullName evidence="3">aldehyde dehydrogenase (NAD(+))</fullName>
        <ecNumber evidence="3">1.2.1.3</ecNumber>
    </recommendedName>
</protein>
<feature type="domain" description="Aldehyde dehydrogenase" evidence="5">
    <location>
        <begin position="17"/>
        <end position="492"/>
    </location>
</feature>
<gene>
    <name evidence="6" type="ORF">PODANS_3_6250</name>
</gene>
<dbReference type="GO" id="GO:0004029">
    <property type="term" value="F:aldehyde dehydrogenase (NAD+) activity"/>
    <property type="evidence" value="ECO:0007669"/>
    <property type="project" value="UniProtKB-EC"/>
</dbReference>
<comment type="similarity">
    <text evidence="1">Belongs to the aldehyde dehydrogenase family.</text>
</comment>
<dbReference type="Pfam" id="PF00171">
    <property type="entry name" value="Aldedh"/>
    <property type="match status" value="1"/>
</dbReference>
<accession>B2B044</accession>
<dbReference type="PANTHER" id="PTHR11699">
    <property type="entry name" value="ALDEHYDE DEHYDROGENASE-RELATED"/>
    <property type="match status" value="1"/>
</dbReference>
<dbReference type="KEGG" id="pan:PODANSg6464"/>
<dbReference type="AlphaFoldDB" id="B2B044"/>
<dbReference type="PROSITE" id="PS00070">
    <property type="entry name" value="ALDEHYDE_DEHYDR_CYS"/>
    <property type="match status" value="1"/>
</dbReference>
<evidence type="ECO:0000256" key="1">
    <source>
        <dbReference type="ARBA" id="ARBA00009986"/>
    </source>
</evidence>
<dbReference type="Gene3D" id="3.40.605.10">
    <property type="entry name" value="Aldehyde Dehydrogenase, Chain A, domain 1"/>
    <property type="match status" value="1"/>
</dbReference>
<evidence type="ECO:0000256" key="2">
    <source>
        <dbReference type="ARBA" id="ARBA00023002"/>
    </source>
</evidence>
<evidence type="ECO:0000259" key="5">
    <source>
        <dbReference type="Pfam" id="PF00171"/>
    </source>
</evidence>
<dbReference type="EMBL" id="CU638743">
    <property type="protein sequence ID" value="CAP70561.1"/>
    <property type="molecule type" value="Genomic_DNA"/>
</dbReference>
<reference evidence="6" key="1">
    <citation type="journal article" date="2008" name="Genome Biol.">
        <title>The genome sequence of the model ascomycete fungus Podospora anserina.</title>
        <authorList>
            <person name="Espagne E."/>
            <person name="Lespinet O."/>
            <person name="Malagnac F."/>
            <person name="Da Silva C."/>
            <person name="Jaillon O."/>
            <person name="Porcel B.M."/>
            <person name="Couloux A."/>
            <person name="Aury J.-M."/>
            <person name="Segurens B."/>
            <person name="Poulain J."/>
            <person name="Anthouard V."/>
            <person name="Grossetete S."/>
            <person name="Khalili H."/>
            <person name="Coppin E."/>
            <person name="Dequard-Chablat M."/>
            <person name="Picard M."/>
            <person name="Contamine V."/>
            <person name="Arnaise S."/>
            <person name="Bourdais A."/>
            <person name="Berteaux-Lecellier V."/>
            <person name="Gautheret D."/>
            <person name="de Vries R.P."/>
            <person name="Battaglia E."/>
            <person name="Coutinho P.M."/>
            <person name="Danchin E.G.J."/>
            <person name="Henrissat B."/>
            <person name="El Khoury R."/>
            <person name="Sainsard-Chanet A."/>
            <person name="Boivin A."/>
            <person name="Pinan-Lucarre B."/>
            <person name="Sellem C.H."/>
            <person name="Debuchy R."/>
            <person name="Wincker P."/>
            <person name="Weissenbach J."/>
            <person name="Silar P."/>
        </authorList>
    </citation>
    <scope>NUCLEOTIDE SEQUENCE [LARGE SCALE GENOMIC DNA]</scope>
    <source>
        <strain evidence="6">S mat+</strain>
    </source>
</reference>
<reference evidence="6" key="2">
    <citation type="submission" date="2008-07" db="EMBL/GenBank/DDBJ databases">
        <authorList>
            <person name="Genoscope - CEA"/>
        </authorList>
    </citation>
    <scope>NUCLEOTIDE SEQUENCE</scope>
    <source>
        <strain evidence="6">S mat+</strain>
    </source>
</reference>
<dbReference type="GeneID" id="6194255"/>
<dbReference type="Gene3D" id="3.40.309.10">
    <property type="entry name" value="Aldehyde Dehydrogenase, Chain A, domain 2"/>
    <property type="match status" value="1"/>
</dbReference>
<dbReference type="InterPro" id="IPR016162">
    <property type="entry name" value="Ald_DH_N"/>
</dbReference>
<evidence type="ECO:0000256" key="4">
    <source>
        <dbReference type="ARBA" id="ARBA00049194"/>
    </source>
</evidence>
<dbReference type="InterPro" id="IPR016160">
    <property type="entry name" value="Ald_DH_CS_CYS"/>
</dbReference>
<dbReference type="OrthoDB" id="310895at2759"/>
<evidence type="ECO:0000256" key="3">
    <source>
        <dbReference type="ARBA" id="ARBA00024226"/>
    </source>
</evidence>
<dbReference type="RefSeq" id="XP_001909428.1">
    <property type="nucleotide sequence ID" value="XM_001909393.1"/>
</dbReference>
<dbReference type="EC" id="1.2.1.3" evidence="3"/>
<dbReference type="FunFam" id="3.40.309.10:FF:000009">
    <property type="entry name" value="Aldehyde dehydrogenase A"/>
    <property type="match status" value="1"/>
</dbReference>
<dbReference type="InterPro" id="IPR016163">
    <property type="entry name" value="Ald_DH_C"/>
</dbReference>
<dbReference type="CDD" id="cd07106">
    <property type="entry name" value="ALDH_AldA-AAD23400"/>
    <property type="match status" value="1"/>
</dbReference>
<dbReference type="InterPro" id="IPR015590">
    <property type="entry name" value="Aldehyde_DH_dom"/>
</dbReference>
<dbReference type="VEuPathDB" id="FungiDB:PODANS_3_6250"/>
<comment type="catalytic activity">
    <reaction evidence="4">
        <text>an aldehyde + NAD(+) + H2O = a carboxylate + NADH + 2 H(+)</text>
        <dbReference type="Rhea" id="RHEA:16185"/>
        <dbReference type="ChEBI" id="CHEBI:15377"/>
        <dbReference type="ChEBI" id="CHEBI:15378"/>
        <dbReference type="ChEBI" id="CHEBI:17478"/>
        <dbReference type="ChEBI" id="CHEBI:29067"/>
        <dbReference type="ChEBI" id="CHEBI:57540"/>
        <dbReference type="ChEBI" id="CHEBI:57945"/>
        <dbReference type="EC" id="1.2.1.3"/>
    </reaction>
</comment>
<evidence type="ECO:0000313" key="6">
    <source>
        <dbReference type="EMBL" id="CAP70561.1"/>
    </source>
</evidence>
<dbReference type="HOGENOM" id="CLU_005391_0_0_1"/>
<keyword evidence="2" id="KW-0560">Oxidoreductase</keyword>
<dbReference type="SUPFAM" id="SSF53720">
    <property type="entry name" value="ALDH-like"/>
    <property type="match status" value="1"/>
</dbReference>
<sequence>MQLQFYNIINDELRGSEDTHTVTDPRTEEELWPCPIATASDFEDAVAAASKAFLTWSQTSLAERQALLVKLADNIKEHGDELAAVLARETGKSVCAHHPAHLVKFEQQQQQLTKTYQTILANIDVQAAVAQSLYYSQNGLSDEIQHEDDHSRVIATHIPIGTVGAICPWNFPLILSNIKIVSSLVTGNCVIVKPSPFTPYAVLKHIELARGIFPPGVLQVLNGGAELGAAMCSHPGIHKISFTGQTSTGKKVMAACAKTLKKVTLELAGNDACIVLPDADLDKAVPSIASGGFFNAGQVCVASKRIYVHEGIYDEFLERLVREVEEKYQVQEDGTVPSVFGPVDNKLQFEIVKGIIEDCKRRGFDIRTGGKTVDVAESGKGFWLEPTIVSRPEEGSLLVQEEQFGPVLPILGWSDEDDVVRRANLANAGLGASVYSRDLKEAERVARRLEAGSVWINQSERPNFAAYFSGIKDSGFGGEMGRQGLLSYAYTKCLHFTK</sequence>
<name>B2B044_PODAN</name>
<dbReference type="InterPro" id="IPR044086">
    <property type="entry name" value="LUC3-like"/>
</dbReference>
<dbReference type="InterPro" id="IPR016161">
    <property type="entry name" value="Ald_DH/histidinol_DH"/>
</dbReference>
<dbReference type="FunFam" id="3.40.605.10:FF:000007">
    <property type="entry name" value="NAD/NADP-dependent betaine aldehyde dehydrogenase"/>
    <property type="match status" value="1"/>
</dbReference>